<organism evidence="3 4">
    <name type="scientific">Malus domestica</name>
    <name type="common">Apple</name>
    <name type="synonym">Pyrus malus</name>
    <dbReference type="NCBI Taxonomy" id="3750"/>
    <lineage>
        <taxon>Eukaryota</taxon>
        <taxon>Viridiplantae</taxon>
        <taxon>Streptophyta</taxon>
        <taxon>Embryophyta</taxon>
        <taxon>Tracheophyta</taxon>
        <taxon>Spermatophyta</taxon>
        <taxon>Magnoliopsida</taxon>
        <taxon>eudicotyledons</taxon>
        <taxon>Gunneridae</taxon>
        <taxon>Pentapetalae</taxon>
        <taxon>rosids</taxon>
        <taxon>fabids</taxon>
        <taxon>Rosales</taxon>
        <taxon>Rosaceae</taxon>
        <taxon>Amygdaloideae</taxon>
        <taxon>Maleae</taxon>
        <taxon>Malus</taxon>
    </lineage>
</organism>
<name>A0A498HQT6_MALDO</name>
<feature type="compositionally biased region" description="Basic and acidic residues" evidence="1">
    <location>
        <begin position="1"/>
        <end position="14"/>
    </location>
</feature>
<reference evidence="3 4" key="1">
    <citation type="submission" date="2018-10" db="EMBL/GenBank/DDBJ databases">
        <title>A high-quality apple genome assembly.</title>
        <authorList>
            <person name="Hu J."/>
        </authorList>
    </citation>
    <scope>NUCLEOTIDE SEQUENCE [LARGE SCALE GENOMIC DNA]</scope>
    <source>
        <strain evidence="4">cv. HFTH1</strain>
        <tissue evidence="3">Young leaf</tissue>
    </source>
</reference>
<protein>
    <recommendedName>
        <fullName evidence="2">Remorin N-terminal domain-containing protein</fullName>
    </recommendedName>
</protein>
<evidence type="ECO:0000313" key="4">
    <source>
        <dbReference type="Proteomes" id="UP000290289"/>
    </source>
</evidence>
<feature type="region of interest" description="Disordered" evidence="1">
    <location>
        <begin position="1"/>
        <end position="71"/>
    </location>
</feature>
<dbReference type="PANTHER" id="PTHR31775">
    <property type="entry name" value="OS02G0117200 PROTEIN"/>
    <property type="match status" value="1"/>
</dbReference>
<feature type="region of interest" description="Disordered" evidence="1">
    <location>
        <begin position="112"/>
        <end position="137"/>
    </location>
</feature>
<dbReference type="PANTHER" id="PTHR31775:SF5">
    <property type="entry name" value="REMORIN 1.4"/>
    <property type="match status" value="1"/>
</dbReference>
<dbReference type="InterPro" id="IPR005518">
    <property type="entry name" value="Remorin_N"/>
</dbReference>
<evidence type="ECO:0000256" key="1">
    <source>
        <dbReference type="SAM" id="MobiDB-lite"/>
    </source>
</evidence>
<proteinExistence type="predicted"/>
<dbReference type="AlphaFoldDB" id="A0A498HQT6"/>
<keyword evidence="4" id="KW-1185">Reference proteome</keyword>
<evidence type="ECO:0000259" key="2">
    <source>
        <dbReference type="Pfam" id="PF03766"/>
    </source>
</evidence>
<feature type="domain" description="Remorin N-terminal" evidence="2">
    <location>
        <begin position="44"/>
        <end position="97"/>
    </location>
</feature>
<feature type="compositionally biased region" description="Basic and acidic residues" evidence="1">
    <location>
        <begin position="27"/>
        <end position="48"/>
    </location>
</feature>
<dbReference type="Pfam" id="PF03766">
    <property type="entry name" value="Remorin_N"/>
    <property type="match status" value="1"/>
</dbReference>
<accession>A0A498HQT6</accession>
<dbReference type="Proteomes" id="UP000290289">
    <property type="component" value="Chromosome 16"/>
</dbReference>
<comment type="caution">
    <text evidence="3">The sequence shown here is derived from an EMBL/GenBank/DDBJ whole genome shotgun (WGS) entry which is preliminary data.</text>
</comment>
<dbReference type="EMBL" id="RDQH01000342">
    <property type="protein sequence ID" value="RXH71511.1"/>
    <property type="molecule type" value="Genomic_DNA"/>
</dbReference>
<evidence type="ECO:0000313" key="3">
    <source>
        <dbReference type="EMBL" id="RXH71511.1"/>
    </source>
</evidence>
<sequence>MAEVEESKKLESKSPSDPPPAPTTAPVEKEKPLLEDPKDPVSHKDKSEIPQPPPLESKAEPNESKALTTIVDKLSKPITKEKSKEGSINRNAVLAKVTTEKRLSLIRAWEESEKSRAKNKVAARKLSSVSASPARLI</sequence>
<dbReference type="STRING" id="3750.A0A498HQT6"/>
<gene>
    <name evidence="3" type="ORF">DVH24_018866</name>
</gene>